<comment type="caution">
    <text evidence="1">The sequence shown here is derived from an EMBL/GenBank/DDBJ whole genome shotgun (WGS) entry which is preliminary data.</text>
</comment>
<dbReference type="EMBL" id="BGPR01003551">
    <property type="protein sequence ID" value="GBM89590.1"/>
    <property type="molecule type" value="Genomic_DNA"/>
</dbReference>
<dbReference type="AlphaFoldDB" id="A0A4Y2JHM0"/>
<gene>
    <name evidence="1" type="ORF">AVEN_268438_1</name>
</gene>
<protein>
    <submittedName>
        <fullName evidence="1">Uncharacterized protein</fullName>
    </submittedName>
</protein>
<name>A0A4Y2JHM0_ARAVE</name>
<evidence type="ECO:0000313" key="1">
    <source>
        <dbReference type="EMBL" id="GBM89590.1"/>
    </source>
</evidence>
<keyword evidence="2" id="KW-1185">Reference proteome</keyword>
<reference evidence="1 2" key="1">
    <citation type="journal article" date="2019" name="Sci. Rep.">
        <title>Orb-weaving spider Araneus ventricosus genome elucidates the spidroin gene catalogue.</title>
        <authorList>
            <person name="Kono N."/>
            <person name="Nakamura H."/>
            <person name="Ohtoshi R."/>
            <person name="Moran D.A.P."/>
            <person name="Shinohara A."/>
            <person name="Yoshida Y."/>
            <person name="Fujiwara M."/>
            <person name="Mori M."/>
            <person name="Tomita M."/>
            <person name="Arakawa K."/>
        </authorList>
    </citation>
    <scope>NUCLEOTIDE SEQUENCE [LARGE SCALE GENOMIC DNA]</scope>
</reference>
<dbReference type="Proteomes" id="UP000499080">
    <property type="component" value="Unassembled WGS sequence"/>
</dbReference>
<accession>A0A4Y2JHM0</accession>
<sequence length="98" mass="11291">MKQRVITRKRGNRINCLPRENSEEGVGVCVRIFEFSELYPRKSCSFDKLHLCCDPNALENPVDATFHRVRIQRVRLTKSFPWPLVLVSQPVSNSSDSS</sequence>
<proteinExistence type="predicted"/>
<evidence type="ECO:0000313" key="2">
    <source>
        <dbReference type="Proteomes" id="UP000499080"/>
    </source>
</evidence>
<organism evidence="1 2">
    <name type="scientific">Araneus ventricosus</name>
    <name type="common">Orbweaver spider</name>
    <name type="synonym">Epeira ventricosa</name>
    <dbReference type="NCBI Taxonomy" id="182803"/>
    <lineage>
        <taxon>Eukaryota</taxon>
        <taxon>Metazoa</taxon>
        <taxon>Ecdysozoa</taxon>
        <taxon>Arthropoda</taxon>
        <taxon>Chelicerata</taxon>
        <taxon>Arachnida</taxon>
        <taxon>Araneae</taxon>
        <taxon>Araneomorphae</taxon>
        <taxon>Entelegynae</taxon>
        <taxon>Araneoidea</taxon>
        <taxon>Araneidae</taxon>
        <taxon>Araneus</taxon>
    </lineage>
</organism>